<gene>
    <name evidence="2" type="ORF">C1SCF055_LOCUS31157</name>
</gene>
<accession>A0A9P1D951</accession>
<feature type="transmembrane region" description="Helical" evidence="1">
    <location>
        <begin position="218"/>
        <end position="240"/>
    </location>
</feature>
<reference evidence="3 4" key="2">
    <citation type="submission" date="2024-05" db="EMBL/GenBank/DDBJ databases">
        <authorList>
            <person name="Chen Y."/>
            <person name="Shah S."/>
            <person name="Dougan E. K."/>
            <person name="Thang M."/>
            <person name="Chan C."/>
        </authorList>
    </citation>
    <scope>NUCLEOTIDE SEQUENCE [LARGE SCALE GENOMIC DNA]</scope>
</reference>
<name>A0A9P1D951_9DINO</name>
<sequence length="344" mass="37968">MAFDAAIFGNYTLRTSISQLGSKTFFLSVILTAWCPWQGVRNHPDQSLQSILVFLGSFLSFALRIGLLGFVSDKTWQFGTFDAVSCALLFMLGIKARMDLASCDAREVRLRFNATSHGADAAGGEPDPEKPKEPFSQWNSAAFSTFMPASEAKEPATTQYGTETQFVPSDGVLSGRPDDRSVSNLLAFVLTFVIIFLAQADDRSVTALIQTGVQSADAICGALLGIFLPTLVAVFFGIFLEGSLIDSRIRRVAAWYPHYLFLKAQATSACDMLFNFSSASIPTKHLILLFFVWKRTQLWWLFCWISLLILPDLLKKLCGQAALHGFFHPAGPELHYFDTGFALP</sequence>
<keyword evidence="4" id="KW-1185">Reference proteome</keyword>
<dbReference type="AlphaFoldDB" id="A0A9P1D951"/>
<keyword evidence="1" id="KW-1133">Transmembrane helix</keyword>
<feature type="transmembrane region" description="Helical" evidence="1">
    <location>
        <begin position="20"/>
        <end position="39"/>
    </location>
</feature>
<evidence type="ECO:0000313" key="2">
    <source>
        <dbReference type="EMBL" id="CAI4005437.1"/>
    </source>
</evidence>
<comment type="caution">
    <text evidence="2">The sequence shown here is derived from an EMBL/GenBank/DDBJ whole genome shotgun (WGS) entry which is preliminary data.</text>
</comment>
<feature type="transmembrane region" description="Helical" evidence="1">
    <location>
        <begin position="76"/>
        <end position="94"/>
    </location>
</feature>
<evidence type="ECO:0000313" key="3">
    <source>
        <dbReference type="EMBL" id="CAL4792749.1"/>
    </source>
</evidence>
<dbReference type="Proteomes" id="UP001152797">
    <property type="component" value="Unassembled WGS sequence"/>
</dbReference>
<proteinExistence type="predicted"/>
<keyword evidence="1" id="KW-0472">Membrane</keyword>
<dbReference type="EMBL" id="CAMXCT010003624">
    <property type="protein sequence ID" value="CAI4005437.1"/>
    <property type="molecule type" value="Genomic_DNA"/>
</dbReference>
<evidence type="ECO:0000313" key="4">
    <source>
        <dbReference type="Proteomes" id="UP001152797"/>
    </source>
</evidence>
<feature type="transmembrane region" description="Helical" evidence="1">
    <location>
        <begin position="182"/>
        <end position="198"/>
    </location>
</feature>
<dbReference type="EMBL" id="CAMXCT020003624">
    <property type="protein sequence ID" value="CAL1158812.1"/>
    <property type="molecule type" value="Genomic_DNA"/>
</dbReference>
<feature type="transmembrane region" description="Helical" evidence="1">
    <location>
        <begin position="51"/>
        <end position="70"/>
    </location>
</feature>
<keyword evidence="1" id="KW-0812">Transmembrane</keyword>
<reference evidence="2" key="1">
    <citation type="submission" date="2022-10" db="EMBL/GenBank/DDBJ databases">
        <authorList>
            <person name="Chen Y."/>
            <person name="Dougan E. K."/>
            <person name="Chan C."/>
            <person name="Rhodes N."/>
            <person name="Thang M."/>
        </authorList>
    </citation>
    <scope>NUCLEOTIDE SEQUENCE</scope>
</reference>
<organism evidence="2">
    <name type="scientific">Cladocopium goreaui</name>
    <dbReference type="NCBI Taxonomy" id="2562237"/>
    <lineage>
        <taxon>Eukaryota</taxon>
        <taxon>Sar</taxon>
        <taxon>Alveolata</taxon>
        <taxon>Dinophyceae</taxon>
        <taxon>Suessiales</taxon>
        <taxon>Symbiodiniaceae</taxon>
        <taxon>Cladocopium</taxon>
    </lineage>
</organism>
<evidence type="ECO:0000256" key="1">
    <source>
        <dbReference type="SAM" id="Phobius"/>
    </source>
</evidence>
<protein>
    <submittedName>
        <fullName evidence="3">GDT1 family protein</fullName>
    </submittedName>
</protein>
<dbReference type="EMBL" id="CAMXCT030003624">
    <property type="protein sequence ID" value="CAL4792749.1"/>
    <property type="molecule type" value="Genomic_DNA"/>
</dbReference>